<evidence type="ECO:0000256" key="2">
    <source>
        <dbReference type="ARBA" id="ARBA00005404"/>
    </source>
</evidence>
<dbReference type="InterPro" id="IPR050123">
    <property type="entry name" value="Prok_molybdopt-oxidoreductase"/>
</dbReference>
<keyword evidence="5" id="KW-0479">Metal-binding</keyword>
<dbReference type="PROSITE" id="PS00641">
    <property type="entry name" value="COMPLEX1_75K_1"/>
    <property type="match status" value="1"/>
</dbReference>
<dbReference type="FunFam" id="3.10.20.740:FF:000001">
    <property type="entry name" value="NADH-quinone oxidoreductase subunit G"/>
    <property type="match status" value="1"/>
</dbReference>
<proteinExistence type="inferred from homology"/>
<dbReference type="InterPro" id="IPR036010">
    <property type="entry name" value="2Fe-2S_ferredoxin-like_sf"/>
</dbReference>
<dbReference type="Pfam" id="PF10588">
    <property type="entry name" value="NADH-G_4Fe-4S_3"/>
    <property type="match status" value="1"/>
</dbReference>
<dbReference type="PROSITE" id="PS00642">
    <property type="entry name" value="COMPLEX1_75K_2"/>
    <property type="match status" value="1"/>
</dbReference>
<dbReference type="InterPro" id="IPR019574">
    <property type="entry name" value="NADH_UbQ_OxRdtase_Gsu_4Fe4S-bd"/>
</dbReference>
<dbReference type="Pfam" id="PF22151">
    <property type="entry name" value="Fer4_NDSU1"/>
    <property type="match status" value="1"/>
</dbReference>
<dbReference type="SUPFAM" id="SSF54292">
    <property type="entry name" value="2Fe-2S ferredoxin-like"/>
    <property type="match status" value="1"/>
</dbReference>
<dbReference type="PROSITE" id="PS51085">
    <property type="entry name" value="2FE2S_FER_2"/>
    <property type="match status" value="1"/>
</dbReference>
<evidence type="ECO:0000259" key="11">
    <source>
        <dbReference type="PROSITE" id="PS51085"/>
    </source>
</evidence>
<accession>A0A177AS00</accession>
<evidence type="ECO:0000256" key="9">
    <source>
        <dbReference type="ARBA" id="ARBA00023027"/>
    </source>
</evidence>
<dbReference type="InterPro" id="IPR000283">
    <property type="entry name" value="NADH_UbQ_OxRdtase_75kDa_su_CS"/>
</dbReference>
<dbReference type="GO" id="GO:0008137">
    <property type="term" value="F:NADH dehydrogenase (ubiquinone) activity"/>
    <property type="evidence" value="ECO:0007669"/>
    <property type="project" value="InterPro"/>
</dbReference>
<keyword evidence="9" id="KW-0520">NAD</keyword>
<dbReference type="PROSITE" id="PS51839">
    <property type="entry name" value="4FE4S_HC3"/>
    <property type="match status" value="1"/>
</dbReference>
<dbReference type="InterPro" id="IPR006963">
    <property type="entry name" value="Mopterin_OxRdtase_4Fe-4S_dom"/>
</dbReference>
<keyword evidence="13" id="KW-0371">Homeobox</keyword>
<dbReference type="FunFam" id="3.30.70.20:FF:000002">
    <property type="entry name" value="NADH-ubiquinone oxidoreductase 75 kDa subunit"/>
    <property type="match status" value="1"/>
</dbReference>
<comment type="cofactor">
    <cofactor evidence="1">
        <name>[4Fe-4S] cluster</name>
        <dbReference type="ChEBI" id="CHEBI:49883"/>
    </cofactor>
</comment>
<evidence type="ECO:0000313" key="14">
    <source>
        <dbReference type="Proteomes" id="UP000078046"/>
    </source>
</evidence>
<feature type="domain" description="4Fe-4S His(Cys)3-ligated-type" evidence="12">
    <location>
        <begin position="102"/>
        <end position="141"/>
    </location>
</feature>
<dbReference type="Gene3D" id="3.10.20.740">
    <property type="match status" value="1"/>
</dbReference>
<dbReference type="PANTHER" id="PTHR43105">
    <property type="entry name" value="RESPIRATORY NITRATE REDUCTASE"/>
    <property type="match status" value="1"/>
</dbReference>
<keyword evidence="6" id="KW-1278">Translocase</keyword>
<evidence type="ECO:0000313" key="13">
    <source>
        <dbReference type="EMBL" id="OAF64600.1"/>
    </source>
</evidence>
<gene>
    <name evidence="13" type="ORF">A3Q56_07686</name>
</gene>
<feature type="domain" description="2Fe-2S ferredoxin-type" evidence="11">
    <location>
        <begin position="24"/>
        <end position="102"/>
    </location>
</feature>
<protein>
    <recommendedName>
        <fullName evidence="3">NADH-ubiquinone oxidoreductase 75 kDa subunit, mitochondrial</fullName>
    </recommendedName>
</protein>
<dbReference type="Pfam" id="PF22117">
    <property type="entry name" value="Fer4_Nqo3"/>
    <property type="match status" value="1"/>
</dbReference>
<evidence type="ECO:0000259" key="12">
    <source>
        <dbReference type="PROSITE" id="PS51839"/>
    </source>
</evidence>
<dbReference type="GO" id="GO:0016020">
    <property type="term" value="C:membrane"/>
    <property type="evidence" value="ECO:0007669"/>
    <property type="project" value="InterPro"/>
</dbReference>
<comment type="similarity">
    <text evidence="2">Belongs to the complex I 75 kDa subunit family.</text>
</comment>
<evidence type="ECO:0000256" key="5">
    <source>
        <dbReference type="ARBA" id="ARBA00022723"/>
    </source>
</evidence>
<keyword evidence="14" id="KW-1185">Reference proteome</keyword>
<keyword evidence="4" id="KW-0004">4Fe-4S</keyword>
<dbReference type="SUPFAM" id="SSF54862">
    <property type="entry name" value="4Fe-4S ferredoxins"/>
    <property type="match status" value="1"/>
</dbReference>
<dbReference type="GO" id="GO:0051539">
    <property type="term" value="F:4 iron, 4 sulfur cluster binding"/>
    <property type="evidence" value="ECO:0007669"/>
    <property type="project" value="UniProtKB-KW"/>
</dbReference>
<dbReference type="CDD" id="cd00207">
    <property type="entry name" value="fer2"/>
    <property type="match status" value="1"/>
</dbReference>
<evidence type="ECO:0000256" key="7">
    <source>
        <dbReference type="ARBA" id="ARBA00023004"/>
    </source>
</evidence>
<sequence length="276" mass="30759">MLRKLYSPQKYICRLKSVALENKKNVELFINDKPVVVPAGTSIMDACKTKGINVPHFCYHERLNIAGNCRMCLVEVNKSPKPIAACAMPVANGMKVYPDSDLSKQAREGVMEFLLVNHPLDCPICDEGGECELQNQSMKYGSDRSRFVDMEFTGKRAVPQADFGPLVKPIMTRCIHCTRCIRFAREIAGCEDLGTTSRGNNMEVGTFLQGTVFKSELSGNVIDLCPVGALTSHPYSFAARSWELMTTDSIDVMDALGSNIKIKYWNGTEIRPEFRL</sequence>
<dbReference type="InterPro" id="IPR001041">
    <property type="entry name" value="2Fe-2S_ferredoxin-type"/>
</dbReference>
<dbReference type="GO" id="GO:0042773">
    <property type="term" value="P:ATP synthesis coupled electron transport"/>
    <property type="evidence" value="ECO:0007669"/>
    <property type="project" value="InterPro"/>
</dbReference>
<dbReference type="GO" id="GO:0016491">
    <property type="term" value="F:oxidoreductase activity"/>
    <property type="evidence" value="ECO:0007669"/>
    <property type="project" value="InterPro"/>
</dbReference>
<evidence type="ECO:0000256" key="6">
    <source>
        <dbReference type="ARBA" id="ARBA00022967"/>
    </source>
</evidence>
<evidence type="ECO:0000256" key="8">
    <source>
        <dbReference type="ARBA" id="ARBA00023014"/>
    </source>
</evidence>
<dbReference type="InterPro" id="IPR054351">
    <property type="entry name" value="NADH_UbQ_OxRdtase_ferredoxin"/>
</dbReference>
<dbReference type="SMART" id="SM00929">
    <property type="entry name" value="NADH-G_4Fe-4S_3"/>
    <property type="match status" value="1"/>
</dbReference>
<reference evidence="13 14" key="1">
    <citation type="submission" date="2016-04" db="EMBL/GenBank/DDBJ databases">
        <title>The genome of Intoshia linei affirms orthonectids as highly simplified spiralians.</title>
        <authorList>
            <person name="Mikhailov K.V."/>
            <person name="Slusarev G.S."/>
            <person name="Nikitin M.A."/>
            <person name="Logacheva M.D."/>
            <person name="Penin A."/>
            <person name="Aleoshin V."/>
            <person name="Panchin Y.V."/>
        </authorList>
    </citation>
    <scope>NUCLEOTIDE SEQUENCE [LARGE SCALE GENOMIC DNA]</scope>
    <source>
        <strain evidence="13">Intl2013</strain>
        <tissue evidence="13">Whole animal</tissue>
    </source>
</reference>
<dbReference type="Gene3D" id="3.30.70.20">
    <property type="match status" value="1"/>
</dbReference>
<dbReference type="Proteomes" id="UP000078046">
    <property type="component" value="Unassembled WGS sequence"/>
</dbReference>
<evidence type="ECO:0000256" key="10">
    <source>
        <dbReference type="ARBA" id="ARBA00034078"/>
    </source>
</evidence>
<evidence type="ECO:0000256" key="3">
    <source>
        <dbReference type="ARBA" id="ARBA00013888"/>
    </source>
</evidence>
<evidence type="ECO:0000256" key="4">
    <source>
        <dbReference type="ARBA" id="ARBA00022485"/>
    </source>
</evidence>
<dbReference type="OrthoDB" id="10249365at2759"/>
<dbReference type="PROSITE" id="PS00643">
    <property type="entry name" value="COMPLEX1_75K_3"/>
    <property type="match status" value="1"/>
</dbReference>
<keyword evidence="8" id="KW-0411">Iron-sulfur</keyword>
<dbReference type="AlphaFoldDB" id="A0A177AS00"/>
<comment type="cofactor">
    <cofactor evidence="10">
        <name>[2Fe-2S] cluster</name>
        <dbReference type="ChEBI" id="CHEBI:190135"/>
    </cofactor>
</comment>
<dbReference type="GO" id="GO:0003677">
    <property type="term" value="F:DNA binding"/>
    <property type="evidence" value="ECO:0007669"/>
    <property type="project" value="UniProtKB-KW"/>
</dbReference>
<dbReference type="GO" id="GO:0046872">
    <property type="term" value="F:metal ion binding"/>
    <property type="evidence" value="ECO:0007669"/>
    <property type="project" value="UniProtKB-KW"/>
</dbReference>
<dbReference type="EMBL" id="LWCA01001727">
    <property type="protein sequence ID" value="OAF64600.1"/>
    <property type="molecule type" value="Genomic_DNA"/>
</dbReference>
<evidence type="ECO:0000256" key="1">
    <source>
        <dbReference type="ARBA" id="ARBA00001966"/>
    </source>
</evidence>
<dbReference type="Pfam" id="PF13510">
    <property type="entry name" value="Fer2_4"/>
    <property type="match status" value="1"/>
</dbReference>
<organism evidence="13 14">
    <name type="scientific">Intoshia linei</name>
    <dbReference type="NCBI Taxonomy" id="1819745"/>
    <lineage>
        <taxon>Eukaryota</taxon>
        <taxon>Metazoa</taxon>
        <taxon>Spiralia</taxon>
        <taxon>Lophotrochozoa</taxon>
        <taxon>Mesozoa</taxon>
        <taxon>Orthonectida</taxon>
        <taxon>Rhopaluridae</taxon>
        <taxon>Intoshia</taxon>
    </lineage>
</organism>
<comment type="caution">
    <text evidence="13">The sequence shown here is derived from an EMBL/GenBank/DDBJ whole genome shotgun (WGS) entry which is preliminary data.</text>
</comment>
<dbReference type="PANTHER" id="PTHR43105:SF13">
    <property type="entry name" value="NADH-UBIQUINONE OXIDOREDUCTASE 75 KDA SUBUNIT, MITOCHONDRIAL"/>
    <property type="match status" value="1"/>
</dbReference>
<keyword evidence="7" id="KW-0408">Iron</keyword>
<name>A0A177AS00_9BILA</name>